<keyword evidence="5 7" id="KW-1133">Transmembrane helix</keyword>
<evidence type="ECO:0000256" key="3">
    <source>
        <dbReference type="ARBA" id="ARBA00022475"/>
    </source>
</evidence>
<evidence type="ECO:0000256" key="7">
    <source>
        <dbReference type="SAM" id="Phobius"/>
    </source>
</evidence>
<dbReference type="PANTHER" id="PTHR23517">
    <property type="entry name" value="RESISTANCE PROTEIN MDTM, PUTATIVE-RELATED-RELATED"/>
    <property type="match status" value="1"/>
</dbReference>
<feature type="transmembrane region" description="Helical" evidence="7">
    <location>
        <begin position="163"/>
        <end position="184"/>
    </location>
</feature>
<keyword evidence="10" id="KW-1185">Reference proteome</keyword>
<evidence type="ECO:0000256" key="6">
    <source>
        <dbReference type="ARBA" id="ARBA00023136"/>
    </source>
</evidence>
<evidence type="ECO:0000313" key="10">
    <source>
        <dbReference type="Proteomes" id="UP000551878"/>
    </source>
</evidence>
<dbReference type="RefSeq" id="WP_184663686.1">
    <property type="nucleotide sequence ID" value="NZ_JACHHB010000005.1"/>
</dbReference>
<sequence>MDMQPQTRQTMILCFVLFFLFLGTHMQSPFFAPFAVSLGASSFLVGTILSVTSFANMTGNLLAGPVIDKVGKRPFIIFPLVCIAIVFLLHMVVTDVKHLFVLRMINGFLLAFLTPACMALLSGLAQTSRERSRNMALNGLIITVATIVAPLIGGRVAEDAGFPVAYLIIGTLVFASFLFALRLAKWEDIVTVKKHESTEKKQSVSMLLPISVTAFAMMYAQGTLMYELPFLAVDDKAGKGDVGQFISLIGLGTLGVLLFPLIHRIPAIVRAFLGLLSFAVSFYWILLVGPIPTPGALLVFGIGFGLLFPSVTTLVGERLDRGAYGKGFAFLSAVFSLGSISSPFIAGVVRDFMSPYFIAFLLVAVAFTIMGMEMIRMIRGTTMG</sequence>
<feature type="transmembrane region" description="Helical" evidence="7">
    <location>
        <begin position="137"/>
        <end position="157"/>
    </location>
</feature>
<comment type="caution">
    <text evidence="9">The sequence shown here is derived from an EMBL/GenBank/DDBJ whole genome shotgun (WGS) entry which is preliminary data.</text>
</comment>
<dbReference type="InterPro" id="IPR011701">
    <property type="entry name" value="MFS"/>
</dbReference>
<organism evidence="9 10">
    <name type="scientific">Texcoconibacillus texcoconensis</name>
    <dbReference type="NCBI Taxonomy" id="1095777"/>
    <lineage>
        <taxon>Bacteria</taxon>
        <taxon>Bacillati</taxon>
        <taxon>Bacillota</taxon>
        <taxon>Bacilli</taxon>
        <taxon>Bacillales</taxon>
        <taxon>Bacillaceae</taxon>
        <taxon>Texcoconibacillus</taxon>
    </lineage>
</organism>
<evidence type="ECO:0000259" key="8">
    <source>
        <dbReference type="PROSITE" id="PS50850"/>
    </source>
</evidence>
<dbReference type="InterPro" id="IPR036259">
    <property type="entry name" value="MFS_trans_sf"/>
</dbReference>
<dbReference type="GO" id="GO:0022857">
    <property type="term" value="F:transmembrane transporter activity"/>
    <property type="evidence" value="ECO:0007669"/>
    <property type="project" value="InterPro"/>
</dbReference>
<keyword evidence="3" id="KW-1003">Cell membrane</keyword>
<keyword evidence="6 7" id="KW-0472">Membrane</keyword>
<proteinExistence type="predicted"/>
<evidence type="ECO:0000256" key="4">
    <source>
        <dbReference type="ARBA" id="ARBA00022692"/>
    </source>
</evidence>
<feature type="transmembrane region" description="Helical" evidence="7">
    <location>
        <begin position="42"/>
        <end position="63"/>
    </location>
</feature>
<protein>
    <submittedName>
        <fullName evidence="9">MFS family permease</fullName>
    </submittedName>
</protein>
<dbReference type="Pfam" id="PF07690">
    <property type="entry name" value="MFS_1"/>
    <property type="match status" value="1"/>
</dbReference>
<feature type="transmembrane region" description="Helical" evidence="7">
    <location>
        <begin position="204"/>
        <end position="222"/>
    </location>
</feature>
<dbReference type="InterPro" id="IPR020846">
    <property type="entry name" value="MFS_dom"/>
</dbReference>
<dbReference type="SUPFAM" id="SSF103473">
    <property type="entry name" value="MFS general substrate transporter"/>
    <property type="match status" value="1"/>
</dbReference>
<evidence type="ECO:0000256" key="1">
    <source>
        <dbReference type="ARBA" id="ARBA00004651"/>
    </source>
</evidence>
<dbReference type="PROSITE" id="PS50850">
    <property type="entry name" value="MFS"/>
    <property type="match status" value="1"/>
</dbReference>
<reference evidence="9 10" key="1">
    <citation type="submission" date="2020-08" db="EMBL/GenBank/DDBJ databases">
        <title>Genomic Encyclopedia of Type Strains, Phase IV (KMG-IV): sequencing the most valuable type-strain genomes for metagenomic binning, comparative biology and taxonomic classification.</title>
        <authorList>
            <person name="Goeker M."/>
        </authorList>
    </citation>
    <scope>NUCLEOTIDE SEQUENCE [LARGE SCALE GENOMIC DNA]</scope>
    <source>
        <strain evidence="9 10">DSM 24696</strain>
    </source>
</reference>
<dbReference type="EMBL" id="JACHHB010000005">
    <property type="protein sequence ID" value="MBB5173233.1"/>
    <property type="molecule type" value="Genomic_DNA"/>
</dbReference>
<name>A0A840QPH9_9BACI</name>
<feature type="transmembrane region" description="Helical" evidence="7">
    <location>
        <begin position="269"/>
        <end position="289"/>
    </location>
</feature>
<feature type="transmembrane region" description="Helical" evidence="7">
    <location>
        <begin position="328"/>
        <end position="349"/>
    </location>
</feature>
<comment type="subcellular location">
    <subcellularLocation>
        <location evidence="1">Cell membrane</location>
        <topology evidence="1">Multi-pass membrane protein</topology>
    </subcellularLocation>
</comment>
<dbReference type="Gene3D" id="1.20.1250.20">
    <property type="entry name" value="MFS general substrate transporter like domains"/>
    <property type="match status" value="1"/>
</dbReference>
<evidence type="ECO:0000256" key="2">
    <source>
        <dbReference type="ARBA" id="ARBA00022448"/>
    </source>
</evidence>
<dbReference type="Proteomes" id="UP000551878">
    <property type="component" value="Unassembled WGS sequence"/>
</dbReference>
<accession>A0A840QPH9</accession>
<feature type="transmembrane region" description="Helical" evidence="7">
    <location>
        <begin position="75"/>
        <end position="93"/>
    </location>
</feature>
<evidence type="ECO:0000256" key="5">
    <source>
        <dbReference type="ARBA" id="ARBA00022989"/>
    </source>
</evidence>
<gene>
    <name evidence="9" type="ORF">HNQ41_001402</name>
</gene>
<dbReference type="AlphaFoldDB" id="A0A840QPH9"/>
<dbReference type="CDD" id="cd17325">
    <property type="entry name" value="MFS_MdtG_SLC18_like"/>
    <property type="match status" value="1"/>
</dbReference>
<dbReference type="GO" id="GO:0005886">
    <property type="term" value="C:plasma membrane"/>
    <property type="evidence" value="ECO:0007669"/>
    <property type="project" value="UniProtKB-SubCell"/>
</dbReference>
<dbReference type="InterPro" id="IPR050171">
    <property type="entry name" value="MFS_Transporters"/>
</dbReference>
<feature type="transmembrane region" description="Helical" evidence="7">
    <location>
        <begin position="355"/>
        <end position="375"/>
    </location>
</feature>
<feature type="transmembrane region" description="Helical" evidence="7">
    <location>
        <begin position="242"/>
        <end position="262"/>
    </location>
</feature>
<feature type="transmembrane region" description="Helical" evidence="7">
    <location>
        <begin position="105"/>
        <end position="125"/>
    </location>
</feature>
<feature type="transmembrane region" description="Helical" evidence="7">
    <location>
        <begin position="295"/>
        <end position="316"/>
    </location>
</feature>
<keyword evidence="2" id="KW-0813">Transport</keyword>
<evidence type="ECO:0000313" key="9">
    <source>
        <dbReference type="EMBL" id="MBB5173233.1"/>
    </source>
</evidence>
<keyword evidence="4 7" id="KW-0812">Transmembrane</keyword>
<feature type="domain" description="Major facilitator superfamily (MFS) profile" evidence="8">
    <location>
        <begin position="9"/>
        <end position="382"/>
    </location>
</feature>